<evidence type="ECO:0000313" key="2">
    <source>
        <dbReference type="EMBL" id="EXZ44983.1"/>
    </source>
</evidence>
<reference evidence="2 3" key="1">
    <citation type="submission" date="2014-02" db="EMBL/GenBank/DDBJ databases">
        <authorList>
            <person name="Sears C."/>
            <person name="Carroll K."/>
            <person name="Sack B.R."/>
            <person name="Qadri F."/>
            <person name="Myers L.L."/>
            <person name="Chung G.-T."/>
            <person name="Escheverria P."/>
            <person name="Fraser C.M."/>
            <person name="Sadzewicz L."/>
            <person name="Shefchek K.A."/>
            <person name="Tallon L."/>
            <person name="Das S.P."/>
            <person name="Daugherty S."/>
            <person name="Mongodin E.F."/>
        </authorList>
    </citation>
    <scope>NUCLEOTIDE SEQUENCE [LARGE SCALE GENOMIC DNA]</scope>
    <source>
        <strain evidence="2 3">2-F-2 #4</strain>
    </source>
</reference>
<keyword evidence="1" id="KW-0812">Transmembrane</keyword>
<organism evidence="2 3">
    <name type="scientific">Bacteroides fragilis str. 2-F-2 #4</name>
    <dbReference type="NCBI Taxonomy" id="1339280"/>
    <lineage>
        <taxon>Bacteria</taxon>
        <taxon>Pseudomonadati</taxon>
        <taxon>Bacteroidota</taxon>
        <taxon>Bacteroidia</taxon>
        <taxon>Bacteroidales</taxon>
        <taxon>Bacteroidaceae</taxon>
        <taxon>Bacteroides</taxon>
    </lineage>
</organism>
<feature type="transmembrane region" description="Helical" evidence="1">
    <location>
        <begin position="40"/>
        <end position="58"/>
    </location>
</feature>
<evidence type="ECO:0008006" key="4">
    <source>
        <dbReference type="Google" id="ProtNLM"/>
    </source>
</evidence>
<gene>
    <name evidence="2" type="ORF">M076_1764</name>
</gene>
<dbReference type="PATRIC" id="fig|1339280.3.peg.1697"/>
<dbReference type="EMBL" id="JGDM01000043">
    <property type="protein sequence ID" value="EXZ44983.1"/>
    <property type="molecule type" value="Genomic_DNA"/>
</dbReference>
<dbReference type="InterPro" id="IPR021958">
    <property type="entry name" value="DUF3575"/>
</dbReference>
<dbReference type="Pfam" id="PF12099">
    <property type="entry name" value="DUF3575"/>
    <property type="match status" value="1"/>
</dbReference>
<evidence type="ECO:0000313" key="3">
    <source>
        <dbReference type="Proteomes" id="UP000022272"/>
    </source>
</evidence>
<keyword evidence="1" id="KW-1133">Transmembrane helix</keyword>
<proteinExistence type="predicted"/>
<keyword evidence="1" id="KW-0472">Membrane</keyword>
<accession>A0A015YKX5</accession>
<comment type="caution">
    <text evidence="2">The sequence shown here is derived from an EMBL/GenBank/DDBJ whole genome shotgun (WGS) entry which is preliminary data.</text>
</comment>
<dbReference type="RefSeq" id="WP_032570296.1">
    <property type="nucleotide sequence ID" value="NZ_JGDM01000043.1"/>
</dbReference>
<sequence length="224" mass="25410">MGYEVTCCIINDYNIYEVILPFIIRKSRIIIKQTANMKKILCTLVLTVTFLGAFPALADAQQWGLTANALYWATATPNIGVEYAFHSKMSIAGLVQYNPFTYAKNRKMKHLAGQLEYRYWLSDVFKGHYLGVHATGGIFNFGNLPLGILKDYRLEGQLYGGGLTYGYQWIISNRVNIGVDIGLGYLYVDYDKFYCPTCGERVDHYRTNYLGPTKVGVSIIYLLK</sequence>
<protein>
    <recommendedName>
        <fullName evidence="4">DUF3575 domain-containing protein</fullName>
    </recommendedName>
</protein>
<evidence type="ECO:0000256" key="1">
    <source>
        <dbReference type="SAM" id="Phobius"/>
    </source>
</evidence>
<dbReference type="AlphaFoldDB" id="A0A015YKX5"/>
<dbReference type="Proteomes" id="UP000022272">
    <property type="component" value="Unassembled WGS sequence"/>
</dbReference>
<name>A0A015YKX5_BACFG</name>